<dbReference type="GO" id="GO:0006465">
    <property type="term" value="P:signal peptide processing"/>
    <property type="evidence" value="ECO:0007669"/>
    <property type="project" value="TreeGrafter"/>
</dbReference>
<keyword evidence="4" id="KW-0967">Endosome</keyword>
<dbReference type="HOGENOM" id="CLU_022054_0_0_1"/>
<comment type="similarity">
    <text evidence="2">Belongs to the peptidase A22B family.</text>
</comment>
<dbReference type="GO" id="GO:0030660">
    <property type="term" value="C:Golgi-associated vesicle membrane"/>
    <property type="evidence" value="ECO:0007669"/>
    <property type="project" value="TreeGrafter"/>
</dbReference>
<comment type="subcellular location">
    <subcellularLocation>
        <location evidence="1">Endosome membrane</location>
        <topology evidence="1">Multi-pass membrane protein</topology>
    </subcellularLocation>
</comment>
<dbReference type="GO" id="GO:0033619">
    <property type="term" value="P:membrane protein proteolysis"/>
    <property type="evidence" value="ECO:0007669"/>
    <property type="project" value="TreeGrafter"/>
</dbReference>
<dbReference type="GO" id="GO:0098553">
    <property type="term" value="C:lumenal side of endoplasmic reticulum membrane"/>
    <property type="evidence" value="ECO:0007669"/>
    <property type="project" value="TreeGrafter"/>
</dbReference>
<evidence type="ECO:0000256" key="3">
    <source>
        <dbReference type="ARBA" id="ARBA00022692"/>
    </source>
</evidence>
<dbReference type="Gene3D" id="3.50.30.30">
    <property type="match status" value="1"/>
</dbReference>
<keyword evidence="6 8" id="KW-1133">Transmembrane helix</keyword>
<feature type="transmembrane region" description="Helical" evidence="8">
    <location>
        <begin position="226"/>
        <end position="247"/>
    </location>
</feature>
<dbReference type="GO" id="GO:0010008">
    <property type="term" value="C:endosome membrane"/>
    <property type="evidence" value="ECO:0007669"/>
    <property type="project" value="UniProtKB-SubCell"/>
</dbReference>
<evidence type="ECO:0000256" key="8">
    <source>
        <dbReference type="SAM" id="Phobius"/>
    </source>
</evidence>
<evidence type="ECO:0000256" key="6">
    <source>
        <dbReference type="ARBA" id="ARBA00022989"/>
    </source>
</evidence>
<evidence type="ECO:0000256" key="4">
    <source>
        <dbReference type="ARBA" id="ARBA00022753"/>
    </source>
</evidence>
<evidence type="ECO:0000259" key="9">
    <source>
        <dbReference type="Pfam" id="PF02225"/>
    </source>
</evidence>
<evidence type="ECO:0000256" key="5">
    <source>
        <dbReference type="ARBA" id="ARBA00022801"/>
    </source>
</evidence>
<keyword evidence="5" id="KW-0378">Hydrolase</keyword>
<protein>
    <submittedName>
        <fullName evidence="10">Signal peptide peptidaselike putative</fullName>
    </submittedName>
</protein>
<dbReference type="PANTHER" id="PTHR12174">
    <property type="entry name" value="SIGNAL PEPTIDE PEPTIDASE"/>
    <property type="match status" value="1"/>
</dbReference>
<dbReference type="SUPFAM" id="SSF52025">
    <property type="entry name" value="PA domain"/>
    <property type="match status" value="1"/>
</dbReference>
<dbReference type="InterPro" id="IPR046450">
    <property type="entry name" value="PA_dom_sf"/>
</dbReference>
<keyword evidence="3 8" id="KW-0812">Transmembrane</keyword>
<feature type="transmembrane region" description="Helical" evidence="8">
    <location>
        <begin position="386"/>
        <end position="404"/>
    </location>
</feature>
<sequence length="632" mass="70322">MISELCAPSTRAGWGQTLPAEQTYYGKLISPATRFGQDSQGCIKNSVSHTSDVPLVDRGGCSFLKKAQNAQEAGAKAVIVRGTRKATYESIIKTYSQGRVKNSVAFGFLNRPHFEYDCTRGESNVTTIKDPIWDTDDSYCSQIPSCHSKMCIPTGVIDTSDGGIPKYQLCCLWDTHILIGANDTLAKNISIPVAYVTIEEGIRLEKAAVAEPRVYLLQRPHQLANWSSIVLWLIGVLTAVGASFYSLSRENRRYIAPENIELDEIEDSHLLQHDQYEYLAQDVQEVDGASAVGFVICAGSFLMLLYYFDIGRLFPIIFGLSAMGSLYSVICMPLLHLLLPYLSTWRCNISSIFRHFVVTVGLLEVLGVLGSATITFLWYLYRNQCWYLQNILGIVLCCSFLKNIEIPNLRVATILLSLAFVYDIFFVFISPFIFGSSVMERVATGGAPANTRIDYPGIDYCERYPHYAPCKDPQPLPMLLLIPQFDWRGGFTMLGLGDIIVPGLLISLGLRFDCCLAKSKYFLLSGKLRQIPGETKVYASLLTKPAAAQNRWQVQYYITASIAFAVGLGMANTAVSFSGLGQPALMYLVPCTLGATILRAWMNNELKLFWSEFKHDMKADVQDDIRETTLSP</sequence>
<proteinExistence type="inferred from homology"/>
<dbReference type="AlphaFoldDB" id="F0VYU0"/>
<evidence type="ECO:0000256" key="1">
    <source>
        <dbReference type="ARBA" id="ARBA00004337"/>
    </source>
</evidence>
<reference evidence="10" key="1">
    <citation type="journal article" date="2011" name="PLoS Biol.">
        <title>Gene gain and loss during evolution of obligate parasitism in the white rust pathogen of Arabidopsis thaliana.</title>
        <authorList>
            <person name="Kemen E."/>
            <person name="Gardiner A."/>
            <person name="Schultz-Larsen T."/>
            <person name="Kemen A.C."/>
            <person name="Balmuth A.L."/>
            <person name="Robert-Seilaniantz A."/>
            <person name="Bailey K."/>
            <person name="Holub E."/>
            <person name="Studholme D.J."/>
            <person name="Maclean D."/>
            <person name="Jones J.D."/>
        </authorList>
    </citation>
    <scope>NUCLEOTIDE SEQUENCE</scope>
</reference>
<dbReference type="EMBL" id="FR824046">
    <property type="protein sequence ID" value="CCA13955.1"/>
    <property type="molecule type" value="Genomic_DNA"/>
</dbReference>
<dbReference type="InterPro" id="IPR003137">
    <property type="entry name" value="PA_domain"/>
</dbReference>
<feature type="transmembrane region" description="Helical" evidence="8">
    <location>
        <begin position="411"/>
        <end position="434"/>
    </location>
</feature>
<dbReference type="PANTHER" id="PTHR12174:SF22">
    <property type="entry name" value="SIGNAL PEPTIDE PEPTIDASE-LIKE 3"/>
    <property type="match status" value="1"/>
</dbReference>
<evidence type="ECO:0000256" key="2">
    <source>
        <dbReference type="ARBA" id="ARBA00006859"/>
    </source>
</evidence>
<dbReference type="Pfam" id="PF02225">
    <property type="entry name" value="PA"/>
    <property type="match status" value="1"/>
</dbReference>
<feature type="transmembrane region" description="Helical" evidence="8">
    <location>
        <begin position="487"/>
        <end position="510"/>
    </location>
</feature>
<reference evidence="10" key="2">
    <citation type="submission" date="2011-02" db="EMBL/GenBank/DDBJ databases">
        <authorList>
            <person name="MacLean D."/>
        </authorList>
    </citation>
    <scope>NUCLEOTIDE SEQUENCE</scope>
</reference>
<organism evidence="10">
    <name type="scientific">Albugo laibachii Nc14</name>
    <dbReference type="NCBI Taxonomy" id="890382"/>
    <lineage>
        <taxon>Eukaryota</taxon>
        <taxon>Sar</taxon>
        <taxon>Stramenopiles</taxon>
        <taxon>Oomycota</taxon>
        <taxon>Peronosporomycetes</taxon>
        <taxon>Albuginales</taxon>
        <taxon>Albuginaceae</taxon>
        <taxon>Albugo</taxon>
    </lineage>
</organism>
<feature type="transmembrane region" description="Helical" evidence="8">
    <location>
        <begin position="314"/>
        <end position="335"/>
    </location>
</feature>
<feature type="domain" description="PA" evidence="9">
    <location>
        <begin position="38"/>
        <end position="83"/>
    </location>
</feature>
<dbReference type="CDD" id="cd00538">
    <property type="entry name" value="PA"/>
    <property type="match status" value="1"/>
</dbReference>
<accession>F0VYU0</accession>
<dbReference type="GO" id="GO:0042500">
    <property type="term" value="F:aspartic endopeptidase activity, intramembrane cleaving"/>
    <property type="evidence" value="ECO:0007669"/>
    <property type="project" value="InterPro"/>
</dbReference>
<name>F0VYU0_9STRA</name>
<feature type="transmembrane region" description="Helical" evidence="8">
    <location>
        <begin position="556"/>
        <end position="578"/>
    </location>
</feature>
<evidence type="ECO:0000313" key="10">
    <source>
        <dbReference type="EMBL" id="CCA13955.1"/>
    </source>
</evidence>
<feature type="transmembrane region" description="Helical" evidence="8">
    <location>
        <begin position="356"/>
        <end position="380"/>
    </location>
</feature>
<dbReference type="InterPro" id="IPR006639">
    <property type="entry name" value="Preselin/SPP"/>
</dbReference>
<feature type="transmembrane region" description="Helical" evidence="8">
    <location>
        <begin position="288"/>
        <end position="308"/>
    </location>
</feature>
<dbReference type="GO" id="GO:0098554">
    <property type="term" value="C:cytoplasmic side of endoplasmic reticulum membrane"/>
    <property type="evidence" value="ECO:0007669"/>
    <property type="project" value="TreeGrafter"/>
</dbReference>
<dbReference type="SMART" id="SM00730">
    <property type="entry name" value="PSN"/>
    <property type="match status" value="1"/>
</dbReference>
<keyword evidence="7 8" id="KW-0472">Membrane</keyword>
<gene>
    <name evidence="10" type="primary">AlNc14C1G91</name>
    <name evidence="10" type="ORF">ALNC14_000980</name>
</gene>
<dbReference type="InterPro" id="IPR007369">
    <property type="entry name" value="Peptidase_A22B_SPP"/>
</dbReference>
<evidence type="ECO:0000256" key="7">
    <source>
        <dbReference type="ARBA" id="ARBA00023136"/>
    </source>
</evidence>
<dbReference type="Pfam" id="PF04258">
    <property type="entry name" value="Peptidase_A22B"/>
    <property type="match status" value="1"/>
</dbReference>